<name>A0A3P8Z1D7_ESOLU</name>
<reference evidence="4" key="4">
    <citation type="submission" date="2025-09" db="UniProtKB">
        <authorList>
            <consortium name="Ensembl"/>
        </authorList>
    </citation>
    <scope>IDENTIFICATION</scope>
</reference>
<dbReference type="GeneTree" id="ENSGT00390000005702"/>
<dbReference type="Bgee" id="ENSELUG00000021512">
    <property type="expression patterns" value="Expressed in spleen and 14 other cell types or tissues"/>
</dbReference>
<keyword evidence="2" id="KW-1133">Transmembrane helix</keyword>
<dbReference type="Ensembl" id="ENSELUT00000033544.3">
    <property type="protein sequence ID" value="ENSELUP00000022560.3"/>
    <property type="gene ID" value="ENSELUG00000021512.3"/>
</dbReference>
<organism evidence="4 5">
    <name type="scientific">Esox lucius</name>
    <name type="common">Northern pike</name>
    <dbReference type="NCBI Taxonomy" id="8010"/>
    <lineage>
        <taxon>Eukaryota</taxon>
        <taxon>Metazoa</taxon>
        <taxon>Chordata</taxon>
        <taxon>Craniata</taxon>
        <taxon>Vertebrata</taxon>
        <taxon>Euteleostomi</taxon>
        <taxon>Actinopterygii</taxon>
        <taxon>Neopterygii</taxon>
        <taxon>Teleostei</taxon>
        <taxon>Protacanthopterygii</taxon>
        <taxon>Esociformes</taxon>
        <taxon>Esocidae</taxon>
        <taxon>Esox</taxon>
    </lineage>
</organism>
<dbReference type="PANTHER" id="PTHR14657">
    <property type="entry name" value="IGF-LIKE FAMILY RECEPTOR 1"/>
    <property type="match status" value="1"/>
</dbReference>
<evidence type="ECO:0000256" key="2">
    <source>
        <dbReference type="SAM" id="Phobius"/>
    </source>
</evidence>
<dbReference type="Gene3D" id="2.10.50.10">
    <property type="entry name" value="Tumor Necrosis Factor Receptor, subunit A, domain 2"/>
    <property type="match status" value="1"/>
</dbReference>
<keyword evidence="2" id="KW-0812">Transmembrane</keyword>
<evidence type="ECO:0000313" key="4">
    <source>
        <dbReference type="Ensembl" id="ENSELUP00000022560.3"/>
    </source>
</evidence>
<dbReference type="OMA" id="GHYSENC"/>
<dbReference type="SUPFAM" id="SSF47986">
    <property type="entry name" value="DEATH domain"/>
    <property type="match status" value="1"/>
</dbReference>
<feature type="disulfide bond" evidence="1">
    <location>
        <begin position="74"/>
        <end position="87"/>
    </location>
</feature>
<keyword evidence="2" id="KW-0472">Membrane</keyword>
<feature type="domain" description="TNFR-Cys" evidence="3">
    <location>
        <begin position="57"/>
        <end position="95"/>
    </location>
</feature>
<dbReference type="InterPro" id="IPR042355">
    <property type="entry name" value="IGFLR1"/>
</dbReference>
<dbReference type="FunCoup" id="A0A3P8Z1D7">
    <property type="interactions" value="389"/>
</dbReference>
<dbReference type="InterPro" id="IPR011029">
    <property type="entry name" value="DEATH-like_dom_sf"/>
</dbReference>
<reference evidence="5" key="1">
    <citation type="journal article" date="2014" name="PLoS ONE">
        <title>The genome and linkage map of the northern pike (Esox lucius): conserved synteny revealed between the salmonid sister group and the Neoteleostei.</title>
        <authorList>
            <person name="Rondeau E.B."/>
            <person name="Minkley D.R."/>
            <person name="Leong J.S."/>
            <person name="Messmer A.M."/>
            <person name="Jantzen J.R."/>
            <person name="von Schalburg K.R."/>
            <person name="Lemon C."/>
            <person name="Bird N.H."/>
            <person name="Koop B.F."/>
        </authorList>
    </citation>
    <scope>NUCLEOTIDE SEQUENCE</scope>
</reference>
<feature type="repeat" description="TNFR-Cys" evidence="1">
    <location>
        <begin position="57"/>
        <end position="95"/>
    </location>
</feature>
<sequence length="339" mass="37988">MGHYSDYCSHELDKYWNELAKTCVPCNQMYPIRPGQEYSPNCGLHDDGGTSEGPYRPCRTKTFNNGSFLRCHPCTSCAQNEKRLSECNATTDTQCCRARDQADCVKVALTTMTPTTATTVTQIQEVNQSTTLRVQVSTSILTRTEYLDPGLNYYHLTAGIVLTVFVVLSAYLFYIIKKRSNRGGEFSLKHCLPSNNIPYTNTQSRSSKTATTIIEEVALLQSHTRNLEDFLGPDLQSAPLQMVLDNLDVLEELVILLDPEIPGVKNTSHLASRCSFPATWITYTYSLRDSKSPLRAVLEGVTTKNPEWTVGHLARLLREMDRNDAVAVLSKLNFPKETI</sequence>
<dbReference type="PANTHER" id="PTHR14657:SF2">
    <property type="entry name" value="IGF-LIKE FAMILY RECEPTOR 1"/>
    <property type="match status" value="1"/>
</dbReference>
<reference evidence="4" key="3">
    <citation type="submission" date="2025-08" db="UniProtKB">
        <authorList>
            <consortium name="Ensembl"/>
        </authorList>
    </citation>
    <scope>IDENTIFICATION</scope>
</reference>
<evidence type="ECO:0000256" key="1">
    <source>
        <dbReference type="PROSITE-ProRule" id="PRU00206"/>
    </source>
</evidence>
<dbReference type="PROSITE" id="PS00652">
    <property type="entry name" value="TNFR_NGFR_1"/>
    <property type="match status" value="1"/>
</dbReference>
<dbReference type="PROSITE" id="PS50050">
    <property type="entry name" value="TNFR_NGFR_2"/>
    <property type="match status" value="1"/>
</dbReference>
<keyword evidence="1" id="KW-1015">Disulfide bond</keyword>
<evidence type="ECO:0000259" key="3">
    <source>
        <dbReference type="PROSITE" id="PS50050"/>
    </source>
</evidence>
<dbReference type="AlphaFoldDB" id="A0A3P8Z1D7"/>
<dbReference type="KEGG" id="els:105019115"/>
<accession>A0A3P8Z1D7</accession>
<dbReference type="CDD" id="cd00185">
    <property type="entry name" value="TNFRSF"/>
    <property type="match status" value="1"/>
</dbReference>
<evidence type="ECO:0000313" key="5">
    <source>
        <dbReference type="Proteomes" id="UP000265140"/>
    </source>
</evidence>
<dbReference type="CTD" id="79713"/>
<feature type="disulfide bond" evidence="1">
    <location>
        <begin position="77"/>
        <end position="95"/>
    </location>
</feature>
<dbReference type="OrthoDB" id="8945565at2759"/>
<feature type="transmembrane region" description="Helical" evidence="2">
    <location>
        <begin position="153"/>
        <end position="176"/>
    </location>
</feature>
<dbReference type="GO" id="GO:0005886">
    <property type="term" value="C:plasma membrane"/>
    <property type="evidence" value="ECO:0007669"/>
    <property type="project" value="TreeGrafter"/>
</dbReference>
<dbReference type="Proteomes" id="UP000265140">
    <property type="component" value="Chromosome 20"/>
</dbReference>
<dbReference type="InterPro" id="IPR001368">
    <property type="entry name" value="TNFR/NGFR_Cys_rich_reg"/>
</dbReference>
<dbReference type="GeneID" id="105019115"/>
<proteinExistence type="predicted"/>
<protein>
    <recommendedName>
        <fullName evidence="3">TNFR-Cys domain-containing protein</fullName>
    </recommendedName>
</protein>
<keyword evidence="5" id="KW-1185">Reference proteome</keyword>
<dbReference type="Gene3D" id="1.10.533.10">
    <property type="entry name" value="Death Domain, Fas"/>
    <property type="match status" value="1"/>
</dbReference>
<dbReference type="InParanoid" id="A0A3P8Z1D7"/>
<comment type="caution">
    <text evidence="1">Lacks conserved residue(s) required for the propagation of feature annotation.</text>
</comment>
<dbReference type="RefSeq" id="XP_010883342.2">
    <property type="nucleotide sequence ID" value="XM_010885040.5"/>
</dbReference>
<reference evidence="4" key="2">
    <citation type="submission" date="2020-02" db="EMBL/GenBank/DDBJ databases">
        <title>Esox lucius (northern pike) genome, fEsoLuc1, primary haplotype.</title>
        <authorList>
            <person name="Myers G."/>
            <person name="Karagic N."/>
            <person name="Meyer A."/>
            <person name="Pippel M."/>
            <person name="Reichard M."/>
            <person name="Winkler S."/>
            <person name="Tracey A."/>
            <person name="Sims Y."/>
            <person name="Howe K."/>
            <person name="Rhie A."/>
            <person name="Formenti G."/>
            <person name="Durbin R."/>
            <person name="Fedrigo O."/>
            <person name="Jarvis E.D."/>
        </authorList>
    </citation>
    <scope>NUCLEOTIDE SEQUENCE [LARGE SCALE GENOMIC DNA]</scope>
</reference>